<accession>A0A226DCY7</accession>
<dbReference type="Pfam" id="PF14291">
    <property type="entry name" value="DUF4371"/>
    <property type="match status" value="1"/>
</dbReference>
<comment type="caution">
    <text evidence="2">The sequence shown here is derived from an EMBL/GenBank/DDBJ whole genome shotgun (WGS) entry which is preliminary data.</text>
</comment>
<reference evidence="2 3" key="1">
    <citation type="submission" date="2015-12" db="EMBL/GenBank/DDBJ databases">
        <title>The genome of Folsomia candida.</title>
        <authorList>
            <person name="Faddeeva A."/>
            <person name="Derks M.F."/>
            <person name="Anvar Y."/>
            <person name="Smit S."/>
            <person name="Van Straalen N."/>
            <person name="Roelofs D."/>
        </authorList>
    </citation>
    <scope>NUCLEOTIDE SEQUENCE [LARGE SCALE GENOMIC DNA]</scope>
    <source>
        <strain evidence="2 3">VU population</strain>
        <tissue evidence="2">Whole body</tissue>
    </source>
</reference>
<protein>
    <submittedName>
        <fullName evidence="2">Zinc finger MYM-type protein 1</fullName>
    </submittedName>
</protein>
<dbReference type="InterPro" id="IPR012337">
    <property type="entry name" value="RNaseH-like_sf"/>
</dbReference>
<sequence>MKIISLPSGNNSFLLYGFWNWKKGKERLGVHEKSETHRTAMLKLTNIQRKPNQISSLLNSQIKSDQDAARKCFRTMFTTISFLGKQGIALQGHEADRGNYLELLKLRMEEITELQTWLRRSKPLTSHDIQNEMVDIISKNISRVIIKKTQNAREFSLIVDETTDVSTNEQVSICIRIVNDNLAPEEYFLGLYKTNSTTGESIFEVIQDVITRFGLDFSNLPGQCYDGASNMSGKCIGVQSRIQNIEPRALYVHCMNHSLNLALQDTVKSIPFLRETLQYLNDVGVVRNLSPKRMELFADIARDHDSDVLSIRPLCPTRWTVRIRSINSVLKSYPVLLDFLEELGRNNDPASATANGLHSQFEKGATLFGVMLCQALFEPTERLAHALQGPSYSVAGSIEAASKVVLFLSGLLFFEEIIRALVRVSRNFAGARNELQKQNFTKATKIPATKKLDGF</sequence>
<name>A0A226DCY7_FOLCA</name>
<dbReference type="PANTHER" id="PTHR45749:SF14">
    <property type="entry name" value="TTF-TYPE DOMAIN-CONTAINING PROTEIN"/>
    <property type="match status" value="1"/>
</dbReference>
<dbReference type="EMBL" id="LNIX01000023">
    <property type="protein sequence ID" value="OXA43059.1"/>
    <property type="molecule type" value="Genomic_DNA"/>
</dbReference>
<proteinExistence type="predicted"/>
<dbReference type="OrthoDB" id="6628438at2759"/>
<dbReference type="AlphaFoldDB" id="A0A226DCY7"/>
<evidence type="ECO:0000313" key="3">
    <source>
        <dbReference type="Proteomes" id="UP000198287"/>
    </source>
</evidence>
<dbReference type="InterPro" id="IPR025398">
    <property type="entry name" value="DUF4371"/>
</dbReference>
<dbReference type="SUPFAM" id="SSF53098">
    <property type="entry name" value="Ribonuclease H-like"/>
    <property type="match status" value="1"/>
</dbReference>
<gene>
    <name evidence="2" type="ORF">Fcan01_22129</name>
</gene>
<feature type="domain" description="DUF4371" evidence="1">
    <location>
        <begin position="12"/>
        <end position="235"/>
    </location>
</feature>
<dbReference type="PANTHER" id="PTHR45749">
    <property type="match status" value="1"/>
</dbReference>
<evidence type="ECO:0000259" key="1">
    <source>
        <dbReference type="Pfam" id="PF14291"/>
    </source>
</evidence>
<keyword evidence="3" id="KW-1185">Reference proteome</keyword>
<dbReference type="OMA" id="SETHRTA"/>
<evidence type="ECO:0000313" key="2">
    <source>
        <dbReference type="EMBL" id="OXA43059.1"/>
    </source>
</evidence>
<dbReference type="Proteomes" id="UP000198287">
    <property type="component" value="Unassembled WGS sequence"/>
</dbReference>
<organism evidence="2 3">
    <name type="scientific">Folsomia candida</name>
    <name type="common">Springtail</name>
    <dbReference type="NCBI Taxonomy" id="158441"/>
    <lineage>
        <taxon>Eukaryota</taxon>
        <taxon>Metazoa</taxon>
        <taxon>Ecdysozoa</taxon>
        <taxon>Arthropoda</taxon>
        <taxon>Hexapoda</taxon>
        <taxon>Collembola</taxon>
        <taxon>Entomobryomorpha</taxon>
        <taxon>Isotomoidea</taxon>
        <taxon>Isotomidae</taxon>
        <taxon>Proisotominae</taxon>
        <taxon>Folsomia</taxon>
    </lineage>
</organism>
<dbReference type="STRING" id="158441.A0A226DCY7"/>